<dbReference type="PANTHER" id="PTHR22617">
    <property type="entry name" value="CHEMOTAXIS SENSOR HISTIDINE KINASE-RELATED"/>
    <property type="match status" value="1"/>
</dbReference>
<dbReference type="Pfam" id="PF01584">
    <property type="entry name" value="CheW"/>
    <property type="match status" value="1"/>
</dbReference>
<proteinExistence type="predicted"/>
<feature type="domain" description="CheW-like" evidence="1">
    <location>
        <begin position="1"/>
        <end position="134"/>
    </location>
</feature>
<dbReference type="GO" id="GO:0006935">
    <property type="term" value="P:chemotaxis"/>
    <property type="evidence" value="ECO:0007669"/>
    <property type="project" value="InterPro"/>
</dbReference>
<organism evidence="2 3">
    <name type="scientific">candidate division WOR_3 bacterium SM23_60</name>
    <dbReference type="NCBI Taxonomy" id="1703780"/>
    <lineage>
        <taxon>Bacteria</taxon>
        <taxon>Bacteria division WOR-3</taxon>
    </lineage>
</organism>
<dbReference type="GO" id="GO:0005829">
    <property type="term" value="C:cytosol"/>
    <property type="evidence" value="ECO:0007669"/>
    <property type="project" value="TreeGrafter"/>
</dbReference>
<dbReference type="AlphaFoldDB" id="A0A0S8GE16"/>
<dbReference type="Proteomes" id="UP000051096">
    <property type="component" value="Unassembled WGS sequence"/>
</dbReference>
<protein>
    <recommendedName>
        <fullName evidence="1">CheW-like domain-containing protein</fullName>
    </recommendedName>
</protein>
<reference evidence="2 3" key="1">
    <citation type="journal article" date="2015" name="Microbiome">
        <title>Genomic resolution of linkages in carbon, nitrogen, and sulfur cycling among widespread estuary sediment bacteria.</title>
        <authorList>
            <person name="Baker B.J."/>
            <person name="Lazar C.S."/>
            <person name="Teske A.P."/>
            <person name="Dick G.J."/>
        </authorList>
    </citation>
    <scope>NUCLEOTIDE SEQUENCE [LARGE SCALE GENOMIC DNA]</scope>
    <source>
        <strain evidence="2">SM23_60</strain>
    </source>
</reference>
<dbReference type="SMART" id="SM00260">
    <property type="entry name" value="CheW"/>
    <property type="match status" value="1"/>
</dbReference>
<dbReference type="GO" id="GO:0007165">
    <property type="term" value="P:signal transduction"/>
    <property type="evidence" value="ECO:0007669"/>
    <property type="project" value="InterPro"/>
</dbReference>
<evidence type="ECO:0000313" key="2">
    <source>
        <dbReference type="EMBL" id="KPK70738.1"/>
    </source>
</evidence>
<name>A0A0S8GE16_UNCW3</name>
<dbReference type="Gene3D" id="2.40.50.180">
    <property type="entry name" value="CheA-289, Domain 4"/>
    <property type="match status" value="1"/>
</dbReference>
<dbReference type="InterPro" id="IPR002545">
    <property type="entry name" value="CheW-lke_dom"/>
</dbReference>
<gene>
    <name evidence="2" type="ORF">AMJ87_08360</name>
</gene>
<dbReference type="PANTHER" id="PTHR22617:SF23">
    <property type="entry name" value="CHEMOTAXIS PROTEIN CHEW"/>
    <property type="match status" value="1"/>
</dbReference>
<accession>A0A0S8GE16</accession>
<dbReference type="PROSITE" id="PS50851">
    <property type="entry name" value="CHEW"/>
    <property type="match status" value="1"/>
</dbReference>
<dbReference type="InterPro" id="IPR036061">
    <property type="entry name" value="CheW-like_dom_sf"/>
</dbReference>
<evidence type="ECO:0000259" key="1">
    <source>
        <dbReference type="PROSITE" id="PS50851"/>
    </source>
</evidence>
<dbReference type="InterPro" id="IPR039315">
    <property type="entry name" value="CheW"/>
</dbReference>
<dbReference type="SUPFAM" id="SSF50341">
    <property type="entry name" value="CheW-like"/>
    <property type="match status" value="1"/>
</dbReference>
<evidence type="ECO:0000313" key="3">
    <source>
        <dbReference type="Proteomes" id="UP000051096"/>
    </source>
</evidence>
<comment type="caution">
    <text evidence="2">The sequence shown here is derived from an EMBL/GenBank/DDBJ whole genome shotgun (WGS) entry which is preliminary data.</text>
</comment>
<dbReference type="Gene3D" id="2.30.30.40">
    <property type="entry name" value="SH3 Domains"/>
    <property type="match status" value="1"/>
</dbReference>
<dbReference type="EMBL" id="LJUO01000081">
    <property type="protein sequence ID" value="KPK70738.1"/>
    <property type="molecule type" value="Genomic_DNA"/>
</dbReference>
<sequence>MSYFVKFTVGAMTLAAPLQEVKEIARPTTVTKKERASRNLAGCFKLRGKSVPLFDLPRLFESSTTERFEVIVSEISTVLIGFKVDSVSGVLSAEVVKSIPALASTARFMQGVIQEGENIVQVLSLKKLVSGPRLRSIKRYM</sequence>